<dbReference type="InterPro" id="IPR040921">
    <property type="entry name" value="Peptidase_S66C"/>
</dbReference>
<feature type="domain" description="LD-carboxypeptidase N-terminal" evidence="3">
    <location>
        <begin position="20"/>
        <end position="139"/>
    </location>
</feature>
<dbReference type="InterPro" id="IPR027478">
    <property type="entry name" value="LdcA_N"/>
</dbReference>
<dbReference type="CDD" id="cd07062">
    <property type="entry name" value="Peptidase_S66_mccF_like"/>
    <property type="match status" value="1"/>
</dbReference>
<dbReference type="InterPro" id="IPR003507">
    <property type="entry name" value="S66_fam"/>
</dbReference>
<dbReference type="Pfam" id="PF17676">
    <property type="entry name" value="Peptidase_S66C"/>
    <property type="match status" value="1"/>
</dbReference>
<feature type="domain" description="LD-carboxypeptidase C-terminal" evidence="4">
    <location>
        <begin position="212"/>
        <end position="334"/>
    </location>
</feature>
<dbReference type="PANTHER" id="PTHR30237:SF4">
    <property type="entry name" value="LD-CARBOXYPEPTIDASE C-TERMINAL DOMAIN-CONTAINING PROTEIN"/>
    <property type="match status" value="1"/>
</dbReference>
<gene>
    <name evidence="5" type="ORF">UFOPK3773_01200</name>
</gene>
<dbReference type="InterPro" id="IPR027461">
    <property type="entry name" value="Carboxypeptidase_A_C_sf"/>
</dbReference>
<accession>A0A6J7JWG1</accession>
<dbReference type="Pfam" id="PF02016">
    <property type="entry name" value="Peptidase_S66"/>
    <property type="match status" value="1"/>
</dbReference>
<keyword evidence="2" id="KW-0378">Hydrolase</keyword>
<evidence type="ECO:0000256" key="2">
    <source>
        <dbReference type="ARBA" id="ARBA00022801"/>
    </source>
</evidence>
<dbReference type="Gene3D" id="3.40.50.10740">
    <property type="entry name" value="Class I glutamine amidotransferase-like"/>
    <property type="match status" value="1"/>
</dbReference>
<evidence type="ECO:0000256" key="1">
    <source>
        <dbReference type="ARBA" id="ARBA00010233"/>
    </source>
</evidence>
<comment type="similarity">
    <text evidence="1">Belongs to the peptidase S66 family.</text>
</comment>
<dbReference type="PIRSF" id="PIRSF028757">
    <property type="entry name" value="LD-carboxypeptidase"/>
    <property type="match status" value="1"/>
</dbReference>
<dbReference type="InterPro" id="IPR029062">
    <property type="entry name" value="Class_I_gatase-like"/>
</dbReference>
<protein>
    <submittedName>
        <fullName evidence="5">Unannotated protein</fullName>
    </submittedName>
</protein>
<reference evidence="5" key="1">
    <citation type="submission" date="2020-05" db="EMBL/GenBank/DDBJ databases">
        <authorList>
            <person name="Chiriac C."/>
            <person name="Salcher M."/>
            <person name="Ghai R."/>
            <person name="Kavagutti S V."/>
        </authorList>
    </citation>
    <scope>NUCLEOTIDE SEQUENCE</scope>
</reference>
<evidence type="ECO:0000259" key="3">
    <source>
        <dbReference type="Pfam" id="PF02016"/>
    </source>
</evidence>
<evidence type="ECO:0000313" key="5">
    <source>
        <dbReference type="EMBL" id="CAB4947241.1"/>
    </source>
</evidence>
<dbReference type="PANTHER" id="PTHR30237">
    <property type="entry name" value="MURAMOYLTETRAPEPTIDE CARBOXYPEPTIDASE"/>
    <property type="match status" value="1"/>
</dbReference>
<dbReference type="Gene3D" id="3.50.30.60">
    <property type="entry name" value="LD-carboxypeptidase A C-terminal domain-like"/>
    <property type="match status" value="1"/>
</dbReference>
<dbReference type="SUPFAM" id="SSF141986">
    <property type="entry name" value="LD-carboxypeptidase A C-terminal domain-like"/>
    <property type="match status" value="1"/>
</dbReference>
<dbReference type="InterPro" id="IPR040449">
    <property type="entry name" value="Peptidase_S66_N"/>
</dbReference>
<dbReference type="AlphaFoldDB" id="A0A6J7JWG1"/>
<dbReference type="EMBL" id="CAFBNF010000132">
    <property type="protein sequence ID" value="CAB4947241.1"/>
    <property type="molecule type" value="Genomic_DNA"/>
</dbReference>
<dbReference type="GO" id="GO:0016787">
    <property type="term" value="F:hydrolase activity"/>
    <property type="evidence" value="ECO:0007669"/>
    <property type="project" value="UniProtKB-KW"/>
</dbReference>
<dbReference type="SUPFAM" id="SSF52317">
    <property type="entry name" value="Class I glutamine amidotransferase-like"/>
    <property type="match status" value="1"/>
</dbReference>
<sequence length="349" mass="38633">MGLDRIEYSKPKRLAPGDVVAVLSPSWGGPHVFPHVFEAGVRTLRDRFGLEVREYRTTRLAPSDLAANPRARAADMNAAFADPSVRAIIASIGGNDAARILRHLDTDVIRANPKVLMGYSDTTAPLVFCHQLGLVTFNGPSVMAGLAQLGNFPEAEAHIRSILFEPSSTLDYESYPVWVDSYADWSDADSIGVGKRRPHDGWHWLNPVGTRSGRLAGGCIEVLEFLKGTAYWPDERFWKDRIMFLETSEDKPTVEQVRAWLFNYGIQGVFDHLAALLIGRARGYTNDEKARLDDMILDTVVGQFGGRDVPIVTNMDFGHTDPQWILPLGVTAELDAANRTFRLVEGAVI</sequence>
<organism evidence="5">
    <name type="scientific">freshwater metagenome</name>
    <dbReference type="NCBI Taxonomy" id="449393"/>
    <lineage>
        <taxon>unclassified sequences</taxon>
        <taxon>metagenomes</taxon>
        <taxon>ecological metagenomes</taxon>
    </lineage>
</organism>
<evidence type="ECO:0000259" key="4">
    <source>
        <dbReference type="Pfam" id="PF17676"/>
    </source>
</evidence>
<name>A0A6J7JWG1_9ZZZZ</name>
<proteinExistence type="inferred from homology"/>